<dbReference type="GO" id="GO:0019619">
    <property type="term" value="P:3,4-dihydroxybenzoate catabolic process"/>
    <property type="evidence" value="ECO:0007669"/>
    <property type="project" value="InterPro"/>
</dbReference>
<dbReference type="InterPro" id="IPR016039">
    <property type="entry name" value="Thiolase-like"/>
</dbReference>
<dbReference type="EMBL" id="VOOS01000003">
    <property type="protein sequence ID" value="TXB65124.1"/>
    <property type="molecule type" value="Genomic_DNA"/>
</dbReference>
<keyword evidence="16" id="KW-1185">Reference proteome</keyword>
<evidence type="ECO:0000256" key="1">
    <source>
        <dbReference type="ARBA" id="ARBA00003720"/>
    </source>
</evidence>
<evidence type="ECO:0000256" key="8">
    <source>
        <dbReference type="ARBA" id="ARBA00023315"/>
    </source>
</evidence>
<dbReference type="Proteomes" id="UP000321721">
    <property type="component" value="Unassembled WGS sequence"/>
</dbReference>
<evidence type="ECO:0000256" key="9">
    <source>
        <dbReference type="ARBA" id="ARBA00041222"/>
    </source>
</evidence>
<protein>
    <recommendedName>
        <fullName evidence="5">Beta-ketoadipyl-CoA thiolase</fullName>
        <ecNumber evidence="4">2.3.1.174</ecNumber>
    </recommendedName>
    <alternativeName>
        <fullName evidence="9">3-oxoadipyl-CoA thiolase</fullName>
    </alternativeName>
</protein>
<gene>
    <name evidence="15" type="primary">pcaF</name>
    <name evidence="15" type="ORF">FRY74_06770</name>
</gene>
<comment type="similarity">
    <text evidence="3 12">Belongs to the thiolase-like superfamily. Thiolase family.</text>
</comment>
<dbReference type="PROSITE" id="PS00099">
    <property type="entry name" value="THIOLASE_3"/>
    <property type="match status" value="1"/>
</dbReference>
<sequence length="402" mass="43054">MKEAFIIDAIRTPIGSFGGTLSAVRTDDLAAIPIQELIKRNPSLVTEEIEDVIFGCANQAGEDNRNIARMAGLLAGLPWQVGGETVNRLCSSGMASAINASRAIMLGDGDIYVTGGVENMSRGPYVISKSAKPFGTDAKMYDSSFGWRFINPKMKEMYGVHGMGETAENLVEMYGISREDQDQFSFWSQMKATEAQKKGRLGEEIVPVHIPQRKKDDLIFDKDEFIKPTTTIDILQKLRPAFKAEGGSVTAGNASGLNDGAAAMLIASGEAASRYNLTPIAKIVSSAIAGVEPRIMGIGPVYASEKALKRAGLTLDDMDVIELNEAFAAQALACTRKMGLADNDPRINPNGGAIAIGHPLGMTGSRILQSAAIELQKQNKKYALVTMCIGVGQGYATIIERV</sequence>
<dbReference type="RefSeq" id="WP_147099883.1">
    <property type="nucleotide sequence ID" value="NZ_VOOS01000003.1"/>
</dbReference>
<dbReference type="InterPro" id="IPR020613">
    <property type="entry name" value="Thiolase_CS"/>
</dbReference>
<dbReference type="EC" id="2.3.1.174" evidence="4"/>
<keyword evidence="7" id="KW-0058">Aromatic hydrocarbons catabolism</keyword>
<dbReference type="PIRSF" id="PIRSF000429">
    <property type="entry name" value="Ac-CoA_Ac_transf"/>
    <property type="match status" value="1"/>
</dbReference>
<dbReference type="GO" id="GO:0033812">
    <property type="term" value="F:3-oxoadipyl-CoA thiolase activity"/>
    <property type="evidence" value="ECO:0007669"/>
    <property type="project" value="UniProtKB-EC"/>
</dbReference>
<evidence type="ECO:0000256" key="5">
    <source>
        <dbReference type="ARBA" id="ARBA00016181"/>
    </source>
</evidence>
<name>A0A5C6RT47_9FLAO</name>
<feature type="active site" description="Proton acceptor" evidence="11">
    <location>
        <position position="388"/>
    </location>
</feature>
<evidence type="ECO:0000259" key="13">
    <source>
        <dbReference type="Pfam" id="PF00108"/>
    </source>
</evidence>
<feature type="active site" description="Proton acceptor" evidence="11">
    <location>
        <position position="358"/>
    </location>
</feature>
<dbReference type="InterPro" id="IPR020616">
    <property type="entry name" value="Thiolase_N"/>
</dbReference>
<dbReference type="Gene3D" id="3.40.47.10">
    <property type="match status" value="1"/>
</dbReference>
<feature type="active site" description="Acyl-thioester intermediate" evidence="11">
    <location>
        <position position="90"/>
    </location>
</feature>
<accession>A0A5C6RT47</accession>
<comment type="function">
    <text evidence="1">Catalyzes thiolytic cleavage of beta-ketoadipyl-CoA to succinyl-CoA and acetyl-CoA.</text>
</comment>
<reference evidence="15 16" key="1">
    <citation type="submission" date="2019-08" db="EMBL/GenBank/DDBJ databases">
        <title>Genome of Vicingus serpentipes NCIMB 15042.</title>
        <authorList>
            <person name="Bowman J.P."/>
        </authorList>
    </citation>
    <scope>NUCLEOTIDE SEQUENCE [LARGE SCALE GENOMIC DNA]</scope>
    <source>
        <strain evidence="15 16">NCIMB 15042</strain>
    </source>
</reference>
<dbReference type="NCBIfam" id="NF006551">
    <property type="entry name" value="PRK09050.1"/>
    <property type="match status" value="1"/>
</dbReference>
<comment type="caution">
    <text evidence="15">The sequence shown here is derived from an EMBL/GenBank/DDBJ whole genome shotgun (WGS) entry which is preliminary data.</text>
</comment>
<dbReference type="InterPro" id="IPR012793">
    <property type="entry name" value="PcaF"/>
</dbReference>
<dbReference type="InterPro" id="IPR020610">
    <property type="entry name" value="Thiolase_AS"/>
</dbReference>
<dbReference type="PROSITE" id="PS00737">
    <property type="entry name" value="THIOLASE_2"/>
    <property type="match status" value="1"/>
</dbReference>
<comment type="pathway">
    <text evidence="2">Aromatic compound metabolism; beta-ketoadipate pathway; acetyl-CoA and succinyl-CoA from 3-oxoadipate: step 2/2.</text>
</comment>
<dbReference type="NCBIfam" id="TIGR01930">
    <property type="entry name" value="AcCoA-C-Actrans"/>
    <property type="match status" value="1"/>
</dbReference>
<dbReference type="InterPro" id="IPR002155">
    <property type="entry name" value="Thiolase"/>
</dbReference>
<evidence type="ECO:0000256" key="3">
    <source>
        <dbReference type="ARBA" id="ARBA00010982"/>
    </source>
</evidence>
<dbReference type="NCBIfam" id="TIGR02430">
    <property type="entry name" value="pcaF"/>
    <property type="match status" value="1"/>
</dbReference>
<evidence type="ECO:0000256" key="2">
    <source>
        <dbReference type="ARBA" id="ARBA00005071"/>
    </source>
</evidence>
<dbReference type="OrthoDB" id="9764892at2"/>
<evidence type="ECO:0000256" key="4">
    <source>
        <dbReference type="ARBA" id="ARBA00012233"/>
    </source>
</evidence>
<dbReference type="InterPro" id="IPR020617">
    <property type="entry name" value="Thiolase_C"/>
</dbReference>
<evidence type="ECO:0000256" key="11">
    <source>
        <dbReference type="PIRSR" id="PIRSR000429-1"/>
    </source>
</evidence>
<evidence type="ECO:0000256" key="6">
    <source>
        <dbReference type="ARBA" id="ARBA00022679"/>
    </source>
</evidence>
<dbReference type="Pfam" id="PF00108">
    <property type="entry name" value="Thiolase_N"/>
    <property type="match status" value="1"/>
</dbReference>
<evidence type="ECO:0000259" key="14">
    <source>
        <dbReference type="Pfam" id="PF02803"/>
    </source>
</evidence>
<dbReference type="PANTHER" id="PTHR18919:SF107">
    <property type="entry name" value="ACETYL-COA ACETYLTRANSFERASE, CYTOSOLIC"/>
    <property type="match status" value="1"/>
</dbReference>
<feature type="domain" description="Thiolase C-terminal" evidence="14">
    <location>
        <begin position="277"/>
        <end position="401"/>
    </location>
</feature>
<keyword evidence="8 12" id="KW-0012">Acyltransferase</keyword>
<evidence type="ECO:0000256" key="10">
    <source>
        <dbReference type="ARBA" id="ARBA00048527"/>
    </source>
</evidence>
<comment type="catalytic activity">
    <reaction evidence="10">
        <text>succinyl-CoA + acetyl-CoA = 3-oxoadipyl-CoA + CoA</text>
        <dbReference type="Rhea" id="RHEA:19481"/>
        <dbReference type="ChEBI" id="CHEBI:57287"/>
        <dbReference type="ChEBI" id="CHEBI:57288"/>
        <dbReference type="ChEBI" id="CHEBI:57292"/>
        <dbReference type="ChEBI" id="CHEBI:57348"/>
        <dbReference type="EC" id="2.3.1.174"/>
    </reaction>
</comment>
<evidence type="ECO:0000313" key="15">
    <source>
        <dbReference type="EMBL" id="TXB65124.1"/>
    </source>
</evidence>
<dbReference type="Pfam" id="PF02803">
    <property type="entry name" value="Thiolase_C"/>
    <property type="match status" value="1"/>
</dbReference>
<dbReference type="AlphaFoldDB" id="A0A5C6RT47"/>
<evidence type="ECO:0000256" key="7">
    <source>
        <dbReference type="ARBA" id="ARBA00022797"/>
    </source>
</evidence>
<proteinExistence type="inferred from homology"/>
<keyword evidence="6 12" id="KW-0808">Transferase</keyword>
<dbReference type="CDD" id="cd00751">
    <property type="entry name" value="thiolase"/>
    <property type="match status" value="1"/>
</dbReference>
<dbReference type="FunFam" id="3.40.47.10:FF:000010">
    <property type="entry name" value="Acetyl-CoA acetyltransferase (Thiolase)"/>
    <property type="match status" value="1"/>
</dbReference>
<evidence type="ECO:0000256" key="12">
    <source>
        <dbReference type="RuleBase" id="RU003557"/>
    </source>
</evidence>
<dbReference type="PANTHER" id="PTHR18919">
    <property type="entry name" value="ACETYL-COA C-ACYLTRANSFERASE"/>
    <property type="match status" value="1"/>
</dbReference>
<organism evidence="15 16">
    <name type="scientific">Vicingus serpentipes</name>
    <dbReference type="NCBI Taxonomy" id="1926625"/>
    <lineage>
        <taxon>Bacteria</taxon>
        <taxon>Pseudomonadati</taxon>
        <taxon>Bacteroidota</taxon>
        <taxon>Flavobacteriia</taxon>
        <taxon>Flavobacteriales</taxon>
        <taxon>Vicingaceae</taxon>
        <taxon>Vicingus</taxon>
    </lineage>
</organism>
<evidence type="ECO:0000313" key="16">
    <source>
        <dbReference type="Proteomes" id="UP000321721"/>
    </source>
</evidence>
<dbReference type="SUPFAM" id="SSF53901">
    <property type="entry name" value="Thiolase-like"/>
    <property type="match status" value="2"/>
</dbReference>
<feature type="domain" description="Thiolase N-terminal" evidence="13">
    <location>
        <begin position="5"/>
        <end position="268"/>
    </location>
</feature>